<feature type="domain" description="Siroheme decarboxylase AsnC-like ligand binding" evidence="8">
    <location>
        <begin position="88"/>
        <end position="172"/>
    </location>
</feature>
<dbReference type="Pfam" id="PF22451">
    <property type="entry name" value="NirdL-like_HTH"/>
    <property type="match status" value="1"/>
</dbReference>
<dbReference type="InterPro" id="IPR036390">
    <property type="entry name" value="WH_DNA-bd_sf"/>
</dbReference>
<dbReference type="STRING" id="56780.SYN_00582"/>
<evidence type="ECO:0000256" key="2">
    <source>
        <dbReference type="ARBA" id="ARBA00023133"/>
    </source>
</evidence>
<evidence type="ECO:0000256" key="7">
    <source>
        <dbReference type="SAM" id="MobiDB-lite"/>
    </source>
</evidence>
<dbReference type="InParanoid" id="Q2LVW7"/>
<evidence type="ECO:0000256" key="5">
    <source>
        <dbReference type="ARBA" id="ARBA00023471"/>
    </source>
</evidence>
<keyword evidence="3" id="KW-0456">Lyase</keyword>
<reference evidence="10 11" key="1">
    <citation type="journal article" date="2007" name="Proc. Natl. Acad. Sci. U.S.A.">
        <title>The genome of Syntrophus aciditrophicus: life at the thermodynamic limit of microbial growth.</title>
        <authorList>
            <person name="McInerney M.J."/>
            <person name="Rohlin L."/>
            <person name="Mouttaki H."/>
            <person name="Kim U."/>
            <person name="Krupp R.S."/>
            <person name="Rios-Hernandez L."/>
            <person name="Sieber J."/>
            <person name="Struchtemeyer C.G."/>
            <person name="Bhattacharyya A."/>
            <person name="Campbell J.W."/>
            <person name="Gunsalus R.P."/>
        </authorList>
    </citation>
    <scope>NUCLEOTIDE SEQUENCE [LARGE SCALE GENOMIC DNA]</scope>
    <source>
        <strain evidence="10 11">SB</strain>
    </source>
</reference>
<evidence type="ECO:0000256" key="4">
    <source>
        <dbReference type="ARBA" id="ARBA00023457"/>
    </source>
</evidence>
<protein>
    <recommendedName>
        <fullName evidence="5">siroheme decarboxylase</fullName>
        <ecNumber evidence="5">4.1.1.111</ecNumber>
    </recommendedName>
</protein>
<feature type="domain" description="Siroheme decarboxylase NirL-like HTH" evidence="9">
    <location>
        <begin position="32"/>
        <end position="78"/>
    </location>
</feature>
<dbReference type="InterPro" id="IPR050684">
    <property type="entry name" value="HTH-Siroheme_Decarb"/>
</dbReference>
<evidence type="ECO:0000259" key="8">
    <source>
        <dbReference type="Pfam" id="PF17805"/>
    </source>
</evidence>
<dbReference type="SMART" id="SM00344">
    <property type="entry name" value="HTH_ASNC"/>
    <property type="match status" value="1"/>
</dbReference>
<gene>
    <name evidence="10" type="ORF">SYN_00582</name>
</gene>
<dbReference type="InterPro" id="IPR019888">
    <property type="entry name" value="Tscrpt_reg_AsnC-like"/>
</dbReference>
<evidence type="ECO:0000313" key="10">
    <source>
        <dbReference type="EMBL" id="ABC78226.1"/>
    </source>
</evidence>
<dbReference type="eggNOG" id="COG1522">
    <property type="taxonomic scope" value="Bacteria"/>
</dbReference>
<comment type="pathway">
    <text evidence="1">Porphyrin-containing compound metabolism; protoheme biosynthesis.</text>
</comment>
<keyword evidence="2" id="KW-0350">Heme biosynthesis</keyword>
<evidence type="ECO:0000259" key="9">
    <source>
        <dbReference type="Pfam" id="PF22451"/>
    </source>
</evidence>
<organism evidence="10 11">
    <name type="scientific">Syntrophus aciditrophicus (strain SB)</name>
    <dbReference type="NCBI Taxonomy" id="56780"/>
    <lineage>
        <taxon>Bacteria</taxon>
        <taxon>Pseudomonadati</taxon>
        <taxon>Thermodesulfobacteriota</taxon>
        <taxon>Syntrophia</taxon>
        <taxon>Syntrophales</taxon>
        <taxon>Syntrophaceae</taxon>
        <taxon>Syntrophus</taxon>
    </lineage>
</organism>
<keyword evidence="11" id="KW-1185">Reference proteome</keyword>
<dbReference type="InterPro" id="IPR040523">
    <property type="entry name" value="AsnC_trans_reg2"/>
</dbReference>
<dbReference type="DNASU" id="3883627"/>
<accession>Q2LVW7</accession>
<name>Q2LVW7_SYNAS</name>
<dbReference type="AlphaFoldDB" id="Q2LVW7"/>
<feature type="compositionally biased region" description="Basic and acidic residues" evidence="7">
    <location>
        <begin position="1"/>
        <end position="11"/>
    </location>
</feature>
<evidence type="ECO:0000256" key="6">
    <source>
        <dbReference type="ARBA" id="ARBA00048470"/>
    </source>
</evidence>
<dbReference type="EC" id="4.1.1.111" evidence="5"/>
<feature type="region of interest" description="Disordered" evidence="7">
    <location>
        <begin position="1"/>
        <end position="23"/>
    </location>
</feature>
<evidence type="ECO:0000256" key="3">
    <source>
        <dbReference type="ARBA" id="ARBA00023239"/>
    </source>
</evidence>
<dbReference type="UniPathway" id="UPA00252"/>
<evidence type="ECO:0000256" key="1">
    <source>
        <dbReference type="ARBA" id="ARBA00004744"/>
    </source>
</evidence>
<dbReference type="Gene3D" id="3.30.70.3460">
    <property type="match status" value="1"/>
</dbReference>
<dbReference type="GO" id="GO:0016829">
    <property type="term" value="F:lyase activity"/>
    <property type="evidence" value="ECO:0007669"/>
    <property type="project" value="UniProtKB-KW"/>
</dbReference>
<dbReference type="PANTHER" id="PTHR43413:SF1">
    <property type="entry name" value="SIROHEME DECARBOXYLASE NIRL SUBUNIT"/>
    <property type="match status" value="1"/>
</dbReference>
<dbReference type="Pfam" id="PF17805">
    <property type="entry name" value="AsnC_trans_reg2"/>
    <property type="match status" value="1"/>
</dbReference>
<proteinExistence type="inferred from homology"/>
<evidence type="ECO:0000313" key="11">
    <source>
        <dbReference type="Proteomes" id="UP000001933"/>
    </source>
</evidence>
<dbReference type="HOGENOM" id="CLU_112007_0_1_7"/>
<sequence>MEQRMRDRHGEQNLPTENQKERGERIVLTRDEQQILQALQGDIPLHSRPFAALGKRLNLSEDTVIRIIQELADRGIIRKIGAILRHRQAGFKQNAMVVWSVPESRMEITGKILASFPEVSHCYERTPSFEGKYNLFTMVHLKYPDIANQVREMAQAADLDDYQILVSETEYKKSSMVYFT</sequence>
<dbReference type="EMBL" id="CP000252">
    <property type="protein sequence ID" value="ABC78226.1"/>
    <property type="molecule type" value="Genomic_DNA"/>
</dbReference>
<dbReference type="InterPro" id="IPR053953">
    <property type="entry name" value="NirdL-like_HTH"/>
</dbReference>
<comment type="catalytic activity">
    <reaction evidence="6">
        <text>siroheme + 2 H(+) = 12,18-didecarboxysiroheme + 2 CO2</text>
        <dbReference type="Rhea" id="RHEA:19093"/>
        <dbReference type="ChEBI" id="CHEBI:15378"/>
        <dbReference type="ChEBI" id="CHEBI:16526"/>
        <dbReference type="ChEBI" id="CHEBI:60052"/>
        <dbReference type="ChEBI" id="CHEBI:140497"/>
        <dbReference type="EC" id="4.1.1.111"/>
    </reaction>
</comment>
<dbReference type="PANTHER" id="PTHR43413">
    <property type="entry name" value="TRANSCRIPTIONAL REGULATOR, ASNC FAMILY"/>
    <property type="match status" value="1"/>
</dbReference>
<dbReference type="SUPFAM" id="SSF46785">
    <property type="entry name" value="Winged helix' DNA-binding domain"/>
    <property type="match status" value="1"/>
</dbReference>
<comment type="similarity">
    <text evidence="4">Belongs to the Ahb/Nir family.</text>
</comment>
<dbReference type="Proteomes" id="UP000001933">
    <property type="component" value="Chromosome"/>
</dbReference>
<dbReference type="KEGG" id="sat:SYN_00582"/>
<dbReference type="GO" id="GO:0006783">
    <property type="term" value="P:heme biosynthetic process"/>
    <property type="evidence" value="ECO:0007669"/>
    <property type="project" value="UniProtKB-KW"/>
</dbReference>